<protein>
    <submittedName>
        <fullName evidence="2">Uncharacterized protein</fullName>
    </submittedName>
</protein>
<keyword evidence="3" id="KW-1185">Reference proteome</keyword>
<evidence type="ECO:0000313" key="2">
    <source>
        <dbReference type="EMBL" id="GKV13407.1"/>
    </source>
</evidence>
<evidence type="ECO:0000313" key="3">
    <source>
        <dbReference type="Proteomes" id="UP001054252"/>
    </source>
</evidence>
<feature type="region of interest" description="Disordered" evidence="1">
    <location>
        <begin position="1"/>
        <end position="23"/>
    </location>
</feature>
<sequence length="355" mass="40821">MSGRPINSARSRTTSRRRGHHDAVDLAHDVTPIMNARHTQSISPQGSVHVAAASFSQKQKGRGPNKLKKAARRPYERPFIQISHKGTFLDVEVPRLITTLWKRVYDGDYFTYELFPEHKKVQVWELFKTHYQWAIEDEDAVRKAFLRSMKKGWDDNMKDEWDKWHTNGEYRSVWVLEHLWPILCTYWDSDEFHILSERGRKTEHLGSEFHTLHDQIRMSVSALLFMARTQHHGHHETMTFGQLLLVYAITISCRELVHSAYGMRPPRATPSLPHTKQAFPPVGTSFPTVGPSFHANGPSFPHAMPMQLPIEPAFPMGQMGKQSEAPNTSSPNPPQDEFGYQPRFDADYQGPFGPE</sequence>
<evidence type="ECO:0000256" key="1">
    <source>
        <dbReference type="SAM" id="MobiDB-lite"/>
    </source>
</evidence>
<feature type="region of interest" description="Disordered" evidence="1">
    <location>
        <begin position="312"/>
        <end position="355"/>
    </location>
</feature>
<feature type="compositionally biased region" description="Polar residues" evidence="1">
    <location>
        <begin position="320"/>
        <end position="330"/>
    </location>
</feature>
<dbReference type="Proteomes" id="UP001054252">
    <property type="component" value="Unassembled WGS sequence"/>
</dbReference>
<organism evidence="2 3">
    <name type="scientific">Rubroshorea leprosula</name>
    <dbReference type="NCBI Taxonomy" id="152421"/>
    <lineage>
        <taxon>Eukaryota</taxon>
        <taxon>Viridiplantae</taxon>
        <taxon>Streptophyta</taxon>
        <taxon>Embryophyta</taxon>
        <taxon>Tracheophyta</taxon>
        <taxon>Spermatophyta</taxon>
        <taxon>Magnoliopsida</taxon>
        <taxon>eudicotyledons</taxon>
        <taxon>Gunneridae</taxon>
        <taxon>Pentapetalae</taxon>
        <taxon>rosids</taxon>
        <taxon>malvids</taxon>
        <taxon>Malvales</taxon>
        <taxon>Dipterocarpaceae</taxon>
        <taxon>Rubroshorea</taxon>
    </lineage>
</organism>
<reference evidence="2 3" key="1">
    <citation type="journal article" date="2021" name="Commun. Biol.">
        <title>The genome of Shorea leprosula (Dipterocarpaceae) highlights the ecological relevance of drought in aseasonal tropical rainforests.</title>
        <authorList>
            <person name="Ng K.K.S."/>
            <person name="Kobayashi M.J."/>
            <person name="Fawcett J.A."/>
            <person name="Hatakeyama M."/>
            <person name="Paape T."/>
            <person name="Ng C.H."/>
            <person name="Ang C.C."/>
            <person name="Tnah L.H."/>
            <person name="Lee C.T."/>
            <person name="Nishiyama T."/>
            <person name="Sese J."/>
            <person name="O'Brien M.J."/>
            <person name="Copetti D."/>
            <person name="Mohd Noor M.I."/>
            <person name="Ong R.C."/>
            <person name="Putra M."/>
            <person name="Sireger I.Z."/>
            <person name="Indrioko S."/>
            <person name="Kosugi Y."/>
            <person name="Izuno A."/>
            <person name="Isagi Y."/>
            <person name="Lee S.L."/>
            <person name="Shimizu K.K."/>
        </authorList>
    </citation>
    <scope>NUCLEOTIDE SEQUENCE [LARGE SCALE GENOMIC DNA]</scope>
    <source>
        <strain evidence="2">214</strain>
    </source>
</reference>
<dbReference type="EMBL" id="BPVZ01000038">
    <property type="protein sequence ID" value="GKV13407.1"/>
    <property type="molecule type" value="Genomic_DNA"/>
</dbReference>
<accession>A0AAV5JIR2</accession>
<comment type="caution">
    <text evidence="2">The sequence shown here is derived from an EMBL/GenBank/DDBJ whole genome shotgun (WGS) entry which is preliminary data.</text>
</comment>
<proteinExistence type="predicted"/>
<gene>
    <name evidence="2" type="ORF">SLEP1_g24415</name>
</gene>
<name>A0AAV5JIR2_9ROSI</name>
<dbReference type="AlphaFoldDB" id="A0AAV5JIR2"/>